<reference evidence="2 3" key="1">
    <citation type="submission" date="2024-02" db="EMBL/GenBank/DDBJ databases">
        <authorList>
            <person name="Chen Y."/>
            <person name="Shah S."/>
            <person name="Dougan E. K."/>
            <person name="Thang M."/>
            <person name="Chan C."/>
        </authorList>
    </citation>
    <scope>NUCLEOTIDE SEQUENCE [LARGE SCALE GENOMIC DNA]</scope>
</reference>
<name>A0ABP0P8E0_9DINO</name>
<sequence>MKLCSLCLLPMAVAAEVITDASPTFHRIANLSKTVQKVSFHHDTQHGRPVSWSDALSLLKTPRFQEQLTSILQESPFKAFYWECSPLSSATQERRPFEFVIIEGANLDRASPDTESFSEYLEGFKGQEVARAFTNLGGDSTLVAPAQATASPEDYKHFGAFIRRAPSAQHHAAWKTLGQEIEKRLEQNPQAPFWVSTEGSGVAWLHLRIDPRPKYYHHREYRSPEYGLDD</sequence>
<keyword evidence="3" id="KW-1185">Reference proteome</keyword>
<evidence type="ECO:0000313" key="2">
    <source>
        <dbReference type="EMBL" id="CAK9071961.1"/>
    </source>
</evidence>
<dbReference type="Proteomes" id="UP001642484">
    <property type="component" value="Unassembled WGS sequence"/>
</dbReference>
<protein>
    <submittedName>
        <fullName evidence="2">Uncharacterized protein</fullName>
    </submittedName>
</protein>
<dbReference type="Pfam" id="PF22086">
    <property type="entry name" value="DUF6940"/>
    <property type="match status" value="1"/>
</dbReference>
<gene>
    <name evidence="2" type="ORF">CCMP2556_LOCUS35389</name>
</gene>
<dbReference type="InterPro" id="IPR054220">
    <property type="entry name" value="DUF6940"/>
</dbReference>
<evidence type="ECO:0000256" key="1">
    <source>
        <dbReference type="SAM" id="SignalP"/>
    </source>
</evidence>
<dbReference type="EMBL" id="CAXAMN010022695">
    <property type="protein sequence ID" value="CAK9071961.1"/>
    <property type="molecule type" value="Genomic_DNA"/>
</dbReference>
<feature type="signal peptide" evidence="1">
    <location>
        <begin position="1"/>
        <end position="15"/>
    </location>
</feature>
<keyword evidence="1" id="KW-0732">Signal</keyword>
<evidence type="ECO:0000313" key="3">
    <source>
        <dbReference type="Proteomes" id="UP001642484"/>
    </source>
</evidence>
<comment type="caution">
    <text evidence="2">The sequence shown here is derived from an EMBL/GenBank/DDBJ whole genome shotgun (WGS) entry which is preliminary data.</text>
</comment>
<proteinExistence type="predicted"/>
<accession>A0ABP0P8E0</accession>
<feature type="chain" id="PRO_5045197519" evidence="1">
    <location>
        <begin position="16"/>
        <end position="230"/>
    </location>
</feature>
<organism evidence="2 3">
    <name type="scientific">Durusdinium trenchii</name>
    <dbReference type="NCBI Taxonomy" id="1381693"/>
    <lineage>
        <taxon>Eukaryota</taxon>
        <taxon>Sar</taxon>
        <taxon>Alveolata</taxon>
        <taxon>Dinophyceae</taxon>
        <taxon>Suessiales</taxon>
        <taxon>Symbiodiniaceae</taxon>
        <taxon>Durusdinium</taxon>
    </lineage>
</organism>